<dbReference type="InterPro" id="IPR000594">
    <property type="entry name" value="ThiF_NAD_FAD-bd"/>
</dbReference>
<dbReference type="GO" id="GO:0045116">
    <property type="term" value="P:protein neddylation"/>
    <property type="evidence" value="ECO:0007669"/>
    <property type="project" value="UniProtKB-UniRule"/>
</dbReference>
<dbReference type="Gene3D" id="3.10.290.20">
    <property type="entry name" value="Ubiquitin-like 2 activating enzyme e1b. Chain: B, domain 3"/>
    <property type="match status" value="1"/>
</dbReference>
<dbReference type="UniPathway" id="UPA00885"/>
<dbReference type="RefSeq" id="XP_004031048.1">
    <property type="nucleotide sequence ID" value="XM_004031000.1"/>
</dbReference>
<evidence type="ECO:0000256" key="4">
    <source>
        <dbReference type="ARBA" id="ARBA00022598"/>
    </source>
</evidence>
<dbReference type="InterPro" id="IPR045886">
    <property type="entry name" value="ThiF/MoeB/HesA"/>
</dbReference>
<keyword evidence="12" id="KW-0560">Oxidoreductase</keyword>
<evidence type="ECO:0000256" key="8">
    <source>
        <dbReference type="ARBA" id="ARBA00023624"/>
    </source>
</evidence>
<dbReference type="OrthoDB" id="10255449at2759"/>
<dbReference type="EMBL" id="GL984104">
    <property type="protein sequence ID" value="EGR29812.1"/>
    <property type="molecule type" value="Genomic_DNA"/>
</dbReference>
<comment type="pathway">
    <text evidence="1 10">Protein modification; protein neddylation.</text>
</comment>
<proteinExistence type="inferred from homology"/>
<reference evidence="12 13" key="1">
    <citation type="submission" date="2011-07" db="EMBL/GenBank/DDBJ databases">
        <authorList>
            <person name="Coyne R."/>
            <person name="Brami D."/>
            <person name="Johnson J."/>
            <person name="Hostetler J."/>
            <person name="Hannick L."/>
            <person name="Clark T."/>
            <person name="Cassidy-Hanley D."/>
            <person name="Inman J."/>
        </authorList>
    </citation>
    <scope>NUCLEOTIDE SEQUENCE [LARGE SCALE GENOMIC DNA]</scope>
    <source>
        <strain evidence="12 13">G5</strain>
    </source>
</reference>
<dbReference type="STRING" id="857967.G0QY73"/>
<evidence type="ECO:0000256" key="10">
    <source>
        <dbReference type="RuleBase" id="RU368009"/>
    </source>
</evidence>
<name>G0QY73_ICHMU</name>
<dbReference type="FunCoup" id="G0QY73">
    <property type="interactions" value="546"/>
</dbReference>
<dbReference type="FunFam" id="3.50.50.80:FF:000002">
    <property type="entry name" value="SUMO-activating enzyme subunit 2"/>
    <property type="match status" value="1"/>
</dbReference>
<dbReference type="GO" id="GO:0019781">
    <property type="term" value="F:NEDD8 activating enzyme activity"/>
    <property type="evidence" value="ECO:0007669"/>
    <property type="project" value="UniProtKB-UniRule"/>
</dbReference>
<keyword evidence="5 10" id="KW-0547">Nucleotide-binding</keyword>
<protein>
    <recommendedName>
        <fullName evidence="3 10">NEDD8-activating enzyme E1 catalytic subunit</fullName>
        <ecNumber evidence="8 10">6.2.1.64</ecNumber>
    </recommendedName>
</protein>
<comment type="catalytic activity">
    <reaction evidence="9 10">
        <text>ATP + [NEDD8 protein] + [E1 NEDD8-activating enzyme]-L-cysteine = AMP + diphosphate + [E1 NEDD8-activating enzyme]-S-[NEDD8 protein]-yl-L-cysteine.</text>
        <dbReference type="EC" id="6.2.1.64"/>
    </reaction>
</comment>
<keyword evidence="6 10" id="KW-0833">Ubl conjugation pathway</keyword>
<accession>G0QY73</accession>
<dbReference type="EC" id="6.2.1.64" evidence="8 10"/>
<dbReference type="OMA" id="PYLENYM"/>
<dbReference type="GO" id="GO:0016491">
    <property type="term" value="F:oxidoreductase activity"/>
    <property type="evidence" value="ECO:0007669"/>
    <property type="project" value="UniProtKB-KW"/>
</dbReference>
<evidence type="ECO:0000313" key="13">
    <source>
        <dbReference type="Proteomes" id="UP000008983"/>
    </source>
</evidence>
<dbReference type="SUPFAM" id="SSF69572">
    <property type="entry name" value="Activating enzymes of the ubiquitin-like proteins"/>
    <property type="match status" value="1"/>
</dbReference>
<evidence type="ECO:0000259" key="11">
    <source>
        <dbReference type="SMART" id="SM01181"/>
    </source>
</evidence>
<dbReference type="InterPro" id="IPR023318">
    <property type="entry name" value="Ub_act_enz_dom_a_sf"/>
</dbReference>
<evidence type="ECO:0000256" key="3">
    <source>
        <dbReference type="ARBA" id="ARBA00015203"/>
    </source>
</evidence>
<dbReference type="InterPro" id="IPR035985">
    <property type="entry name" value="Ubiquitin-activating_enz"/>
</dbReference>
<sequence>MDIEINENNRWRDLKNIFERDTQFKGPNFAPSEELTNCYLEQAKVLVIGAGGLGCEILKNLALSGVKDIHVIDLDTIDLTNLNRQFLFRQDDVGKFKSEVAAKFIMNRVPGCKVTAHVGRIEQKTDSFYKEFQIIISGLDNVGARRWLNSLVHGLCEFDDNNQPIPENQILLIDGGTEGFKGQARVIKPFQTACYECTLGTLPNQETYNICTIANTPRTPAHCVAYAYLIEWKKQFPDKKLDKDSIEDMQWVFQTALQRAQQFNIEGVDYMMTMGVVKNIIPAIASTNAIIAAACVNEAVKAITDCSYVVQDYFQYMGNEGYLLIFFLILNYFFRLHTLTFKYEKNPNCFICSNTPIKIKISKNMLLKDFQKLLQSKPYEFLDPSLTGQDGRLIIPVVMRDLHKEKLEMTFDQLAQQNIYKEGEIIYITDQKIHSVAKVIVSFDD</sequence>
<keyword evidence="7 10" id="KW-0067">ATP-binding</keyword>
<keyword evidence="13" id="KW-1185">Reference proteome</keyword>
<dbReference type="SMART" id="SM01181">
    <property type="entry name" value="E2_bind"/>
    <property type="match status" value="1"/>
</dbReference>
<dbReference type="InterPro" id="IPR014929">
    <property type="entry name" value="E2-binding"/>
</dbReference>
<evidence type="ECO:0000256" key="9">
    <source>
        <dbReference type="ARBA" id="ARBA00024626"/>
    </source>
</evidence>
<dbReference type="GeneID" id="14905943"/>
<evidence type="ECO:0000256" key="5">
    <source>
        <dbReference type="ARBA" id="ARBA00022741"/>
    </source>
</evidence>
<gene>
    <name evidence="12" type="ORF">IMG5_147960</name>
</gene>
<dbReference type="eggNOG" id="KOG2015">
    <property type="taxonomic scope" value="Eukaryota"/>
</dbReference>
<dbReference type="Pfam" id="PF08825">
    <property type="entry name" value="E2_bind"/>
    <property type="match status" value="1"/>
</dbReference>
<dbReference type="GO" id="GO:0005524">
    <property type="term" value="F:ATP binding"/>
    <property type="evidence" value="ECO:0007669"/>
    <property type="project" value="UniProtKB-UniRule"/>
</dbReference>
<dbReference type="Gene3D" id="3.40.50.720">
    <property type="entry name" value="NAD(P)-binding Rossmann-like Domain"/>
    <property type="match status" value="1"/>
</dbReference>
<dbReference type="InParanoid" id="G0QY73"/>
<comment type="similarity">
    <text evidence="2 10">Belongs to the ubiquitin-activating E1 family. UBA3 subfamily.</text>
</comment>
<dbReference type="PANTHER" id="PTHR10953">
    <property type="entry name" value="UBIQUITIN-ACTIVATING ENZYME E1"/>
    <property type="match status" value="1"/>
</dbReference>
<keyword evidence="4 10" id="KW-0436">Ligase</keyword>
<dbReference type="Gene3D" id="1.10.10.520">
    <property type="entry name" value="Ubiquitin activating enzymes (Uba3). Chain: B, domain 2"/>
    <property type="match status" value="1"/>
</dbReference>
<dbReference type="FunFam" id="1.10.10.520:FF:000001">
    <property type="entry name" value="NEDD8-activating enzyme E1 catalytic subunit"/>
    <property type="match status" value="1"/>
</dbReference>
<dbReference type="AlphaFoldDB" id="G0QY73"/>
<organism evidence="12 13">
    <name type="scientific">Ichthyophthirius multifiliis</name>
    <name type="common">White spot disease agent</name>
    <name type="synonym">Ich</name>
    <dbReference type="NCBI Taxonomy" id="5932"/>
    <lineage>
        <taxon>Eukaryota</taxon>
        <taxon>Sar</taxon>
        <taxon>Alveolata</taxon>
        <taxon>Ciliophora</taxon>
        <taxon>Intramacronucleata</taxon>
        <taxon>Oligohymenophorea</taxon>
        <taxon>Hymenostomatida</taxon>
        <taxon>Ophryoglenina</taxon>
        <taxon>Ichthyophthirius</taxon>
    </lineage>
</organism>
<evidence type="ECO:0000313" key="12">
    <source>
        <dbReference type="EMBL" id="EGR29812.1"/>
    </source>
</evidence>
<dbReference type="GO" id="GO:0005737">
    <property type="term" value="C:cytoplasm"/>
    <property type="evidence" value="ECO:0007669"/>
    <property type="project" value="TreeGrafter"/>
</dbReference>
<dbReference type="Pfam" id="PF00899">
    <property type="entry name" value="ThiF"/>
    <property type="match status" value="1"/>
</dbReference>
<dbReference type="GO" id="GO:0005634">
    <property type="term" value="C:nucleus"/>
    <property type="evidence" value="ECO:0007669"/>
    <property type="project" value="TreeGrafter"/>
</dbReference>
<feature type="domain" description="E2 binding" evidence="11">
    <location>
        <begin position="359"/>
        <end position="444"/>
    </location>
</feature>
<evidence type="ECO:0000256" key="7">
    <source>
        <dbReference type="ARBA" id="ARBA00022840"/>
    </source>
</evidence>
<comment type="function">
    <text evidence="10">Catalytic subunit of the dimeric E1 enzyme, which activates NEDD8.</text>
</comment>
<evidence type="ECO:0000256" key="2">
    <source>
        <dbReference type="ARBA" id="ARBA00006310"/>
    </source>
</evidence>
<dbReference type="PANTHER" id="PTHR10953:SF6">
    <property type="entry name" value="NEDD8-ACTIVATING ENZYME E1 CATALYTIC SUBUNIT"/>
    <property type="match status" value="1"/>
</dbReference>
<dbReference type="Proteomes" id="UP000008983">
    <property type="component" value="Unassembled WGS sequence"/>
</dbReference>
<evidence type="ECO:0000256" key="6">
    <source>
        <dbReference type="ARBA" id="ARBA00022786"/>
    </source>
</evidence>
<evidence type="ECO:0000256" key="1">
    <source>
        <dbReference type="ARBA" id="ARBA00005032"/>
    </source>
</evidence>